<sequence length="228" mass="24729">MMTGREPSIRLQGVNHWFGSGETRRQVLFDISISIERGSLTVMRGPSGSGKTTLLTLMGALRKVQEGSIRLLGQELHGASEAAQEMLRRRFGFIFQAHNLHESLTARQNTLMGLEVHGPGGDAAKQNAAAVHILTSLGLGERIDYLPEKLSGGQKQRVAIARALVSNPEIVFADEPTAALDKEAGLNVVRLLKTLAETRGTSTVMVTHDTRIIDLADMIITIEDGRLA</sequence>
<protein>
    <submittedName>
        <fullName evidence="6">ABC transporter</fullName>
    </submittedName>
</protein>
<dbReference type="InterPro" id="IPR014324">
    <property type="entry name" value="ABC_heterocyst_DevA"/>
</dbReference>
<dbReference type="PANTHER" id="PTHR24220:SF376">
    <property type="entry name" value="ABC TRANSPORTER"/>
    <property type="match status" value="1"/>
</dbReference>
<dbReference type="InterPro" id="IPR003593">
    <property type="entry name" value="AAA+_ATPase"/>
</dbReference>
<dbReference type="InterPro" id="IPR017871">
    <property type="entry name" value="ABC_transporter-like_CS"/>
</dbReference>
<dbReference type="InterPro" id="IPR003439">
    <property type="entry name" value="ABC_transporter-like_ATP-bd"/>
</dbReference>
<evidence type="ECO:0000256" key="4">
    <source>
        <dbReference type="ARBA" id="ARBA00022840"/>
    </source>
</evidence>
<dbReference type="SMART" id="SM00382">
    <property type="entry name" value="AAA"/>
    <property type="match status" value="1"/>
</dbReference>
<evidence type="ECO:0000256" key="2">
    <source>
        <dbReference type="ARBA" id="ARBA00022448"/>
    </source>
</evidence>
<dbReference type="PROSITE" id="PS00211">
    <property type="entry name" value="ABC_TRANSPORTER_1"/>
    <property type="match status" value="1"/>
</dbReference>
<evidence type="ECO:0000313" key="6">
    <source>
        <dbReference type="EMBL" id="KXF78105.1"/>
    </source>
</evidence>
<comment type="caution">
    <text evidence="6">The sequence shown here is derived from an EMBL/GenBank/DDBJ whole genome shotgun (WGS) entry which is preliminary data.</text>
</comment>
<keyword evidence="4" id="KW-0067">ATP-binding</keyword>
<name>A0A135HY38_9HYPH</name>
<accession>A0A135HY38</accession>
<dbReference type="EMBL" id="LNTU01000002">
    <property type="protein sequence ID" value="KXF78105.1"/>
    <property type="molecule type" value="Genomic_DNA"/>
</dbReference>
<dbReference type="STRING" id="1494590.ATN84_23300"/>
<organism evidence="6 7">
    <name type="scientific">Paramesorhizobium deserti</name>
    <dbReference type="NCBI Taxonomy" id="1494590"/>
    <lineage>
        <taxon>Bacteria</taxon>
        <taxon>Pseudomonadati</taxon>
        <taxon>Pseudomonadota</taxon>
        <taxon>Alphaproteobacteria</taxon>
        <taxon>Hyphomicrobiales</taxon>
        <taxon>Phyllobacteriaceae</taxon>
        <taxon>Paramesorhizobium</taxon>
    </lineage>
</organism>
<dbReference type="Gene3D" id="3.40.50.300">
    <property type="entry name" value="P-loop containing nucleotide triphosphate hydrolases"/>
    <property type="match status" value="1"/>
</dbReference>
<evidence type="ECO:0000256" key="1">
    <source>
        <dbReference type="ARBA" id="ARBA00005417"/>
    </source>
</evidence>
<dbReference type="NCBIfam" id="TIGR02982">
    <property type="entry name" value="heterocyst_DevA"/>
    <property type="match status" value="1"/>
</dbReference>
<comment type="similarity">
    <text evidence="1">Belongs to the ABC transporter superfamily.</text>
</comment>
<dbReference type="RefSeq" id="WP_068880945.1">
    <property type="nucleotide sequence ID" value="NZ_LNTU01000002.1"/>
</dbReference>
<keyword evidence="7" id="KW-1185">Reference proteome</keyword>
<keyword evidence="2" id="KW-0813">Transport</keyword>
<dbReference type="Proteomes" id="UP000070107">
    <property type="component" value="Unassembled WGS sequence"/>
</dbReference>
<dbReference type="InterPro" id="IPR027417">
    <property type="entry name" value="P-loop_NTPase"/>
</dbReference>
<dbReference type="InterPro" id="IPR015854">
    <property type="entry name" value="ABC_transpr_LolD-like"/>
</dbReference>
<dbReference type="GO" id="GO:0005524">
    <property type="term" value="F:ATP binding"/>
    <property type="evidence" value="ECO:0007669"/>
    <property type="project" value="UniProtKB-KW"/>
</dbReference>
<dbReference type="SUPFAM" id="SSF52540">
    <property type="entry name" value="P-loop containing nucleoside triphosphate hydrolases"/>
    <property type="match status" value="1"/>
</dbReference>
<evidence type="ECO:0000313" key="7">
    <source>
        <dbReference type="Proteomes" id="UP000070107"/>
    </source>
</evidence>
<proteinExistence type="inferred from homology"/>
<dbReference type="GO" id="GO:0016887">
    <property type="term" value="F:ATP hydrolysis activity"/>
    <property type="evidence" value="ECO:0007669"/>
    <property type="project" value="InterPro"/>
</dbReference>
<feature type="domain" description="ABC transporter" evidence="5">
    <location>
        <begin position="9"/>
        <end position="228"/>
    </location>
</feature>
<dbReference type="PROSITE" id="PS50893">
    <property type="entry name" value="ABC_TRANSPORTER_2"/>
    <property type="match status" value="1"/>
</dbReference>
<dbReference type="InterPro" id="IPR017911">
    <property type="entry name" value="MacB-like_ATP-bd"/>
</dbReference>
<dbReference type="GO" id="GO:0022857">
    <property type="term" value="F:transmembrane transporter activity"/>
    <property type="evidence" value="ECO:0007669"/>
    <property type="project" value="TreeGrafter"/>
</dbReference>
<dbReference type="PANTHER" id="PTHR24220">
    <property type="entry name" value="IMPORT ATP-BINDING PROTEIN"/>
    <property type="match status" value="1"/>
</dbReference>
<dbReference type="AlphaFoldDB" id="A0A135HY38"/>
<reference evidence="6 7" key="1">
    <citation type="submission" date="2015-11" db="EMBL/GenBank/DDBJ databases">
        <title>Draft genome sequence of Paramesorhizobium deserti A-3-E, a strain highly resistant to diverse beta-lactam antibiotics.</title>
        <authorList>
            <person name="Lv R."/>
            <person name="Yang X."/>
            <person name="Fang N."/>
            <person name="Guo J."/>
            <person name="Luo X."/>
            <person name="Peng F."/>
            <person name="Yang R."/>
            <person name="Cui Y."/>
            <person name="Fang C."/>
            <person name="Song Y."/>
        </authorList>
    </citation>
    <scope>NUCLEOTIDE SEQUENCE [LARGE SCALE GENOMIC DNA]</scope>
    <source>
        <strain evidence="6 7">A-3-E</strain>
    </source>
</reference>
<dbReference type="Pfam" id="PF00005">
    <property type="entry name" value="ABC_tran"/>
    <property type="match status" value="1"/>
</dbReference>
<evidence type="ECO:0000256" key="3">
    <source>
        <dbReference type="ARBA" id="ARBA00022741"/>
    </source>
</evidence>
<keyword evidence="3" id="KW-0547">Nucleotide-binding</keyword>
<dbReference type="GO" id="GO:0005886">
    <property type="term" value="C:plasma membrane"/>
    <property type="evidence" value="ECO:0007669"/>
    <property type="project" value="TreeGrafter"/>
</dbReference>
<gene>
    <name evidence="6" type="ORF">ATN84_23300</name>
</gene>
<evidence type="ECO:0000259" key="5">
    <source>
        <dbReference type="PROSITE" id="PS50893"/>
    </source>
</evidence>
<dbReference type="CDD" id="cd03255">
    <property type="entry name" value="ABC_MJ0796_LolCDE_FtsE"/>
    <property type="match status" value="1"/>
</dbReference>